<dbReference type="PRINTS" id="PR00084">
    <property type="entry name" value="MTLDHDRGNASE"/>
</dbReference>
<keyword evidence="10" id="KW-1185">Reference proteome</keyword>
<dbReference type="Pfam" id="PF01232">
    <property type="entry name" value="Mannitol_dh"/>
    <property type="match status" value="1"/>
</dbReference>
<evidence type="ECO:0000256" key="4">
    <source>
        <dbReference type="ARBA" id="ARBA00023002"/>
    </source>
</evidence>
<dbReference type="Proteomes" id="UP000642748">
    <property type="component" value="Unassembled WGS sequence"/>
</dbReference>
<dbReference type="PANTHER" id="PTHR43362">
    <property type="entry name" value="MANNITOL DEHYDROGENASE DSF1-RELATED"/>
    <property type="match status" value="1"/>
</dbReference>
<dbReference type="InterPro" id="IPR036291">
    <property type="entry name" value="NAD(P)-bd_dom_sf"/>
</dbReference>
<evidence type="ECO:0000313" key="9">
    <source>
        <dbReference type="EMBL" id="GIH15189.1"/>
    </source>
</evidence>
<dbReference type="GO" id="GO:0008926">
    <property type="term" value="F:mannitol-1-phosphate 5-dehydrogenase activity"/>
    <property type="evidence" value="ECO:0007669"/>
    <property type="project" value="UniProtKB-EC"/>
</dbReference>
<dbReference type="PANTHER" id="PTHR43362:SF1">
    <property type="entry name" value="MANNITOL DEHYDROGENASE 2-RELATED"/>
    <property type="match status" value="1"/>
</dbReference>
<dbReference type="Pfam" id="PF08125">
    <property type="entry name" value="Mannitol_dh_C"/>
    <property type="match status" value="1"/>
</dbReference>
<dbReference type="EMBL" id="BONZ01000031">
    <property type="protein sequence ID" value="GIH15189.1"/>
    <property type="molecule type" value="Genomic_DNA"/>
</dbReference>
<dbReference type="InterPro" id="IPR013118">
    <property type="entry name" value="Mannitol_DH_C"/>
</dbReference>
<dbReference type="EC" id="1.1.1.17" evidence="2"/>
<dbReference type="SUPFAM" id="SSF51735">
    <property type="entry name" value="NAD(P)-binding Rossmann-fold domains"/>
    <property type="match status" value="1"/>
</dbReference>
<evidence type="ECO:0000256" key="1">
    <source>
        <dbReference type="ARBA" id="ARBA00006541"/>
    </source>
</evidence>
<dbReference type="PROSITE" id="PS00974">
    <property type="entry name" value="MANNITOL_DHGENASE"/>
    <property type="match status" value="1"/>
</dbReference>
<evidence type="ECO:0000313" key="10">
    <source>
        <dbReference type="Proteomes" id="UP000642748"/>
    </source>
</evidence>
<reference evidence="9" key="1">
    <citation type="submission" date="2021-01" db="EMBL/GenBank/DDBJ databases">
        <title>Whole genome shotgun sequence of Rugosimonospora africana NBRC 104875.</title>
        <authorList>
            <person name="Komaki H."/>
            <person name="Tamura T."/>
        </authorList>
    </citation>
    <scope>NUCLEOTIDE SEQUENCE</scope>
    <source>
        <strain evidence="9">NBRC 104875</strain>
    </source>
</reference>
<evidence type="ECO:0000256" key="6">
    <source>
        <dbReference type="ARBA" id="ARBA00048615"/>
    </source>
</evidence>
<sequence>MTELTAATIDRLDPRVATPAYDRSALRVGIVHFGVGGFHRSHQQVYLDGIAAAGDTSWGVCGVGLLPQDAAARDAAHAQDGLYVLTSSAPDGTQQSRVIGTLIRYLFAPDDPAAVLDVLTDASTRIVSLTITEGGYGIDDATGEFDPHDELTLLDLAGAEHPHSAFGYLTEALRRRREKGTAPFTVLSCDNMQANGHVAKKAVVAFARARNPQLADWIDATVSFPCCMVDRITPVPTAGTRQALRDEYGIEDRWALQSESFIQWVVEDHFPAGRPDLASVGVQLVPDVEPYELMKLRLLNASHQAMSYLGLLDGQTWVHEVSRDPLFVAFLRRYLEHEAIPTLRPVPGVDLPAYCDQLIERFAGEAVRDTLARLAVDASDRLPKFLIPVLRHQLAAGGPIDCCVLVLAAWSRYLEGGLGKNARTITDRRAGDLLPLVAQEHTRPGSLLEYAPVFGDLSTDRRLVAGYLAAREELGIHGSRFAMRALLGDRT</sequence>
<feature type="domain" description="Mannitol dehydrogenase N-terminal" evidence="7">
    <location>
        <begin position="29"/>
        <end position="277"/>
    </location>
</feature>
<dbReference type="AlphaFoldDB" id="A0A8J3VQI9"/>
<comment type="similarity">
    <text evidence="1">Belongs to the mannitol dehydrogenase family.</text>
</comment>
<dbReference type="Gene3D" id="1.10.1040.10">
    <property type="entry name" value="N-(1-d-carboxylethyl)-l-norvaline Dehydrogenase, domain 2"/>
    <property type="match status" value="1"/>
</dbReference>
<comment type="caution">
    <text evidence="9">The sequence shown here is derived from an EMBL/GenBank/DDBJ whole genome shotgun (WGS) entry which is preliminary data.</text>
</comment>
<evidence type="ECO:0000256" key="5">
    <source>
        <dbReference type="ARBA" id="ARBA00023027"/>
    </source>
</evidence>
<evidence type="ECO:0000259" key="8">
    <source>
        <dbReference type="Pfam" id="PF08125"/>
    </source>
</evidence>
<name>A0A8J3VQI9_9ACTN</name>
<evidence type="ECO:0000256" key="3">
    <source>
        <dbReference type="ARBA" id="ARBA00016219"/>
    </source>
</evidence>
<accession>A0A8J3VQI9</accession>
<keyword evidence="4" id="KW-0560">Oxidoreductase</keyword>
<dbReference type="InterPro" id="IPR013328">
    <property type="entry name" value="6PGD_dom2"/>
</dbReference>
<dbReference type="RefSeq" id="WP_203918828.1">
    <property type="nucleotide sequence ID" value="NZ_BONZ01000031.1"/>
</dbReference>
<dbReference type="InterPro" id="IPR008927">
    <property type="entry name" value="6-PGluconate_DH-like_C_sf"/>
</dbReference>
<dbReference type="InterPro" id="IPR050988">
    <property type="entry name" value="Mannitol_DH/Oxidoreductase"/>
</dbReference>
<dbReference type="InterPro" id="IPR013131">
    <property type="entry name" value="Mannitol_DH_N"/>
</dbReference>
<proteinExistence type="inferred from homology"/>
<keyword evidence="5" id="KW-0520">NAD</keyword>
<evidence type="ECO:0000259" key="7">
    <source>
        <dbReference type="Pfam" id="PF01232"/>
    </source>
</evidence>
<dbReference type="GO" id="GO:0019594">
    <property type="term" value="P:mannitol metabolic process"/>
    <property type="evidence" value="ECO:0007669"/>
    <property type="project" value="InterPro"/>
</dbReference>
<gene>
    <name evidence="9" type="ORF">Raf01_33610</name>
</gene>
<dbReference type="InterPro" id="IPR000669">
    <property type="entry name" value="Mannitol_DH"/>
</dbReference>
<comment type="catalytic activity">
    <reaction evidence="6">
        <text>D-mannitol 1-phosphate + NAD(+) = beta-D-fructose 6-phosphate + NADH + H(+)</text>
        <dbReference type="Rhea" id="RHEA:19661"/>
        <dbReference type="ChEBI" id="CHEBI:15378"/>
        <dbReference type="ChEBI" id="CHEBI:57540"/>
        <dbReference type="ChEBI" id="CHEBI:57634"/>
        <dbReference type="ChEBI" id="CHEBI:57945"/>
        <dbReference type="ChEBI" id="CHEBI:61381"/>
        <dbReference type="EC" id="1.1.1.17"/>
    </reaction>
</comment>
<organism evidence="9 10">
    <name type="scientific">Rugosimonospora africana</name>
    <dbReference type="NCBI Taxonomy" id="556532"/>
    <lineage>
        <taxon>Bacteria</taxon>
        <taxon>Bacillati</taxon>
        <taxon>Actinomycetota</taxon>
        <taxon>Actinomycetes</taxon>
        <taxon>Micromonosporales</taxon>
        <taxon>Micromonosporaceae</taxon>
        <taxon>Rugosimonospora</taxon>
    </lineage>
</organism>
<feature type="domain" description="Mannitol dehydrogenase C-terminal" evidence="8">
    <location>
        <begin position="287"/>
        <end position="466"/>
    </location>
</feature>
<dbReference type="InterPro" id="IPR023027">
    <property type="entry name" value="Mannitol_DH_CS"/>
</dbReference>
<dbReference type="Gene3D" id="3.40.50.720">
    <property type="entry name" value="NAD(P)-binding Rossmann-like Domain"/>
    <property type="match status" value="1"/>
</dbReference>
<evidence type="ECO:0000256" key="2">
    <source>
        <dbReference type="ARBA" id="ARBA00012939"/>
    </source>
</evidence>
<protein>
    <recommendedName>
        <fullName evidence="3">Mannitol-1-phosphate 5-dehydrogenase</fullName>
        <ecNumber evidence="2">1.1.1.17</ecNumber>
    </recommendedName>
</protein>
<dbReference type="SUPFAM" id="SSF48179">
    <property type="entry name" value="6-phosphogluconate dehydrogenase C-terminal domain-like"/>
    <property type="match status" value="1"/>
</dbReference>